<feature type="compositionally biased region" description="Polar residues" evidence="1">
    <location>
        <begin position="151"/>
        <end position="176"/>
    </location>
</feature>
<evidence type="ECO:0000313" key="2">
    <source>
        <dbReference type="EMBL" id="KAF5393602.1"/>
    </source>
</evidence>
<feature type="region of interest" description="Disordered" evidence="1">
    <location>
        <begin position="115"/>
        <end position="319"/>
    </location>
</feature>
<feature type="compositionally biased region" description="Low complexity" evidence="1">
    <location>
        <begin position="282"/>
        <end position="305"/>
    </location>
</feature>
<proteinExistence type="predicted"/>
<name>A0A8H5I237_9AGAR</name>
<dbReference type="OrthoDB" id="3217643at2759"/>
<sequence>MCYLEGSVSQAVNACPMCKVFPHSRCPHVREVCRNRSLHPQFDVLFLKNAEVQSFNTCGYCRWARLNNSQKLAGLNPGWPGCCRPPAQSEYRMIQAADWRSVSIVHNIPIPPEIKSILDGMTTPSRPSSKQPMPPLDRKSSSGSGGSSGSPPNKSSTASVKSPTGTTAKSRSSASPKTPAATLSKSSSPPTSPPGRKQIEFDASTLPRRNSSAASRPLLNKGSPDLRPSAAKGIFNQQTPERRRSTPVVITTPSKSSSSSFSSTPARSTVPPPRPLKKDDNLSSASSSSGGSDSLSDSTVTSDGGFTDYLSDESEAELQRQAEARAALLAQNQAEELEFKAARLQLTSVDLKPPKVWSSTNITNTATAPRLTNATNRV</sequence>
<gene>
    <name evidence="2" type="ORF">D9757_000126</name>
</gene>
<protein>
    <submittedName>
        <fullName evidence="2">Uncharacterized protein</fullName>
    </submittedName>
</protein>
<accession>A0A8H5I237</accession>
<feature type="compositionally biased region" description="Low complexity" evidence="1">
    <location>
        <begin position="177"/>
        <end position="189"/>
    </location>
</feature>
<feature type="compositionally biased region" description="Polar residues" evidence="1">
    <location>
        <begin position="122"/>
        <end position="131"/>
    </location>
</feature>
<evidence type="ECO:0000313" key="3">
    <source>
        <dbReference type="Proteomes" id="UP000518752"/>
    </source>
</evidence>
<comment type="caution">
    <text evidence="2">The sequence shown here is derived from an EMBL/GenBank/DDBJ whole genome shotgun (WGS) entry which is preliminary data.</text>
</comment>
<dbReference type="Proteomes" id="UP000518752">
    <property type="component" value="Unassembled WGS sequence"/>
</dbReference>
<evidence type="ECO:0000256" key="1">
    <source>
        <dbReference type="SAM" id="MobiDB-lite"/>
    </source>
</evidence>
<feature type="compositionally biased region" description="Low complexity" evidence="1">
    <location>
        <begin position="246"/>
        <end position="269"/>
    </location>
</feature>
<dbReference type="EMBL" id="JAACJN010000001">
    <property type="protein sequence ID" value="KAF5393602.1"/>
    <property type="molecule type" value="Genomic_DNA"/>
</dbReference>
<dbReference type="AlphaFoldDB" id="A0A8H5I237"/>
<reference evidence="2 3" key="1">
    <citation type="journal article" date="2020" name="ISME J.">
        <title>Uncovering the hidden diversity of litter-decomposition mechanisms in mushroom-forming fungi.</title>
        <authorList>
            <person name="Floudas D."/>
            <person name="Bentzer J."/>
            <person name="Ahren D."/>
            <person name="Johansson T."/>
            <person name="Persson P."/>
            <person name="Tunlid A."/>
        </authorList>
    </citation>
    <scope>NUCLEOTIDE SEQUENCE [LARGE SCALE GENOMIC DNA]</scope>
    <source>
        <strain evidence="2 3">CBS 406.79</strain>
    </source>
</reference>
<organism evidence="2 3">
    <name type="scientific">Collybiopsis confluens</name>
    <dbReference type="NCBI Taxonomy" id="2823264"/>
    <lineage>
        <taxon>Eukaryota</taxon>
        <taxon>Fungi</taxon>
        <taxon>Dikarya</taxon>
        <taxon>Basidiomycota</taxon>
        <taxon>Agaricomycotina</taxon>
        <taxon>Agaricomycetes</taxon>
        <taxon>Agaricomycetidae</taxon>
        <taxon>Agaricales</taxon>
        <taxon>Marasmiineae</taxon>
        <taxon>Omphalotaceae</taxon>
        <taxon>Collybiopsis</taxon>
    </lineage>
</organism>
<keyword evidence="3" id="KW-1185">Reference proteome</keyword>